<dbReference type="RefSeq" id="WP_346337734.1">
    <property type="nucleotide sequence ID" value="NZ_JBBYXI010000004.1"/>
</dbReference>
<feature type="domain" description="ABM" evidence="2">
    <location>
        <begin position="33"/>
        <end position="104"/>
    </location>
</feature>
<proteinExistence type="predicted"/>
<feature type="signal peptide" evidence="1">
    <location>
        <begin position="1"/>
        <end position="25"/>
    </location>
</feature>
<protein>
    <submittedName>
        <fullName evidence="3">Antibiotic biosynthesis monooxygenase</fullName>
    </submittedName>
</protein>
<organism evidence="3 4">
    <name type="scientific">Hohaiivirga grylli</name>
    <dbReference type="NCBI Taxonomy" id="3133970"/>
    <lineage>
        <taxon>Bacteria</taxon>
        <taxon>Pseudomonadati</taxon>
        <taxon>Pseudomonadota</taxon>
        <taxon>Alphaproteobacteria</taxon>
        <taxon>Hyphomicrobiales</taxon>
        <taxon>Methylobacteriaceae</taxon>
        <taxon>Hohaiivirga</taxon>
    </lineage>
</organism>
<evidence type="ECO:0000313" key="4">
    <source>
        <dbReference type="Proteomes" id="UP001418637"/>
    </source>
</evidence>
<reference evidence="3 4" key="1">
    <citation type="submission" date="2024-04" db="EMBL/GenBank/DDBJ databases">
        <title>A novel species isolated from cricket.</title>
        <authorList>
            <person name="Wang H.-C."/>
        </authorList>
    </citation>
    <scope>NUCLEOTIDE SEQUENCE [LARGE SCALE GENOMIC DNA]</scope>
    <source>
        <strain evidence="3 4">WL0021</strain>
    </source>
</reference>
<feature type="chain" id="PRO_5045413645" evidence="1">
    <location>
        <begin position="26"/>
        <end position="125"/>
    </location>
</feature>
<dbReference type="Pfam" id="PF03992">
    <property type="entry name" value="ABM"/>
    <property type="match status" value="1"/>
</dbReference>
<comment type="caution">
    <text evidence="3">The sequence shown here is derived from an EMBL/GenBank/DDBJ whole genome shotgun (WGS) entry which is preliminary data.</text>
</comment>
<keyword evidence="1" id="KW-0732">Signal</keyword>
<dbReference type="InterPro" id="IPR011008">
    <property type="entry name" value="Dimeric_a/b-barrel"/>
</dbReference>
<accession>A0ABV0BN62</accession>
<name>A0ABV0BN62_9HYPH</name>
<evidence type="ECO:0000313" key="3">
    <source>
        <dbReference type="EMBL" id="MEN3931696.1"/>
    </source>
</evidence>
<evidence type="ECO:0000256" key="1">
    <source>
        <dbReference type="SAM" id="SignalP"/>
    </source>
</evidence>
<dbReference type="Gene3D" id="3.30.70.100">
    <property type="match status" value="1"/>
</dbReference>
<dbReference type="Proteomes" id="UP001418637">
    <property type="component" value="Unassembled WGS sequence"/>
</dbReference>
<dbReference type="EMBL" id="JBBYXI010000004">
    <property type="protein sequence ID" value="MEN3931696.1"/>
    <property type="molecule type" value="Genomic_DNA"/>
</dbReference>
<dbReference type="SUPFAM" id="SSF54909">
    <property type="entry name" value="Dimeric alpha+beta barrel"/>
    <property type="match status" value="1"/>
</dbReference>
<evidence type="ECO:0000259" key="2">
    <source>
        <dbReference type="Pfam" id="PF03992"/>
    </source>
</evidence>
<keyword evidence="3" id="KW-0560">Oxidoreductase</keyword>
<sequence>MNRRTFATILAATAALTLTPATSLAKPKKATIVMPISVVAGKTHEEVMPALKKLVAEIRNQPGLIDEDMMAGKFERPNFVYVTVWEKQSNWEAMFGNEEFLKTLEDISPVISLQTADVYRPMKME</sequence>
<gene>
    <name evidence="3" type="ORF">WJT86_11585</name>
</gene>
<keyword evidence="3" id="KW-0503">Monooxygenase</keyword>
<keyword evidence="4" id="KW-1185">Reference proteome</keyword>
<dbReference type="GO" id="GO:0004497">
    <property type="term" value="F:monooxygenase activity"/>
    <property type="evidence" value="ECO:0007669"/>
    <property type="project" value="UniProtKB-KW"/>
</dbReference>
<dbReference type="InterPro" id="IPR007138">
    <property type="entry name" value="ABM_dom"/>
</dbReference>